<dbReference type="Proteomes" id="UP000887566">
    <property type="component" value="Unplaced"/>
</dbReference>
<dbReference type="AlphaFoldDB" id="A0A914VQU5"/>
<protein>
    <submittedName>
        <fullName evidence="3">Uncharacterized protein</fullName>
    </submittedName>
</protein>
<organism evidence="2 3">
    <name type="scientific">Plectus sambesii</name>
    <dbReference type="NCBI Taxonomy" id="2011161"/>
    <lineage>
        <taxon>Eukaryota</taxon>
        <taxon>Metazoa</taxon>
        <taxon>Ecdysozoa</taxon>
        <taxon>Nematoda</taxon>
        <taxon>Chromadorea</taxon>
        <taxon>Plectida</taxon>
        <taxon>Plectina</taxon>
        <taxon>Plectoidea</taxon>
        <taxon>Plectidae</taxon>
        <taxon>Plectus</taxon>
    </lineage>
</organism>
<dbReference type="WBParaSite" id="PSAMB.scaffold2255size24320.g17077.t1">
    <property type="protein sequence ID" value="PSAMB.scaffold2255size24320.g17077.t1"/>
    <property type="gene ID" value="PSAMB.scaffold2255size24320.g17077"/>
</dbReference>
<feature type="compositionally biased region" description="Basic residues" evidence="1">
    <location>
        <begin position="53"/>
        <end position="62"/>
    </location>
</feature>
<keyword evidence="2" id="KW-1185">Reference proteome</keyword>
<name>A0A914VQU5_9BILA</name>
<evidence type="ECO:0000313" key="2">
    <source>
        <dbReference type="Proteomes" id="UP000887566"/>
    </source>
</evidence>
<evidence type="ECO:0000256" key="1">
    <source>
        <dbReference type="SAM" id="MobiDB-lite"/>
    </source>
</evidence>
<sequence>MTSPPVVRARPVGCWGTSRDAHINFRDRSATDRPDLRNAGARLPYRFRGTNRLQRRRRRRRRYAPERRQNTTPPPLASERPNESARGGKARRLPDRWRTLLNCGRTAPANYYQQVVRRYAAGGNGGGKKEEEGGSLHARNTRTQMSFAACAPPSLLGDAINMRGALNRV</sequence>
<accession>A0A914VQU5</accession>
<feature type="region of interest" description="Disordered" evidence="1">
    <location>
        <begin position="26"/>
        <end position="93"/>
    </location>
</feature>
<evidence type="ECO:0000313" key="3">
    <source>
        <dbReference type="WBParaSite" id="PSAMB.scaffold2255size24320.g17077.t1"/>
    </source>
</evidence>
<proteinExistence type="predicted"/>
<reference evidence="3" key="1">
    <citation type="submission" date="2022-11" db="UniProtKB">
        <authorList>
            <consortium name="WormBaseParasite"/>
        </authorList>
    </citation>
    <scope>IDENTIFICATION</scope>
</reference>
<feature type="compositionally biased region" description="Basic and acidic residues" evidence="1">
    <location>
        <begin position="26"/>
        <end position="36"/>
    </location>
</feature>